<dbReference type="OrthoDB" id="266913at2"/>
<comment type="subcellular location">
    <subcellularLocation>
        <location evidence="1">Membrane</location>
        <topology evidence="1">Multi-pass membrane protein</topology>
    </subcellularLocation>
</comment>
<evidence type="ECO:0000256" key="3">
    <source>
        <dbReference type="ARBA" id="ARBA00022989"/>
    </source>
</evidence>
<feature type="transmembrane region" description="Helical" evidence="5">
    <location>
        <begin position="32"/>
        <end position="50"/>
    </location>
</feature>
<sequence>MVLACAAASAGLALFLLSLCRTTQQATTFSSFFVLIISSLGGSMVPRFMMPDWLQTVSLFTPNAWAIEGFYGALIRGDSWAQLAQPGGILAAVALVCLLLAALPLFKTPD</sequence>
<keyword evidence="3 5" id="KW-1133">Transmembrane helix</keyword>
<dbReference type="InterPro" id="IPR013525">
    <property type="entry name" value="ABC2_TM"/>
</dbReference>
<evidence type="ECO:0000259" key="6">
    <source>
        <dbReference type="Pfam" id="PF12698"/>
    </source>
</evidence>
<evidence type="ECO:0000313" key="8">
    <source>
        <dbReference type="Proteomes" id="UP000252204"/>
    </source>
</evidence>
<proteinExistence type="predicted"/>
<accession>A0A365TIA0</accession>
<evidence type="ECO:0000256" key="1">
    <source>
        <dbReference type="ARBA" id="ARBA00004141"/>
    </source>
</evidence>
<feature type="domain" description="ABC-2 type transporter transmembrane" evidence="6">
    <location>
        <begin position="4"/>
        <end position="103"/>
    </location>
</feature>
<evidence type="ECO:0000256" key="5">
    <source>
        <dbReference type="SAM" id="Phobius"/>
    </source>
</evidence>
<keyword evidence="2 5" id="KW-0812">Transmembrane</keyword>
<dbReference type="Proteomes" id="UP000252204">
    <property type="component" value="Unassembled WGS sequence"/>
</dbReference>
<gene>
    <name evidence="7" type="ORF">DQ400_18705</name>
</gene>
<feature type="transmembrane region" description="Helical" evidence="5">
    <location>
        <begin position="87"/>
        <end position="106"/>
    </location>
</feature>
<dbReference type="GO" id="GO:0016020">
    <property type="term" value="C:membrane"/>
    <property type="evidence" value="ECO:0007669"/>
    <property type="project" value="UniProtKB-SubCell"/>
</dbReference>
<reference evidence="8" key="1">
    <citation type="submission" date="2018-06" db="EMBL/GenBank/DDBJ databases">
        <title>Whole genome sequencing of four bacterial strains from South Shetland trench revealing bio-synthetic gene clusters.</title>
        <authorList>
            <person name="Abdel-Mageed W.M."/>
            <person name="Lehri B."/>
            <person name="Jarmusch S."/>
            <person name="Miranda K."/>
            <person name="Goodfellow M."/>
            <person name="Jaspars M."/>
            <person name="Karlyshev A.V."/>
        </authorList>
    </citation>
    <scope>NUCLEOTIDE SEQUENCE [LARGE SCALE GENOMIC DNA]</scope>
    <source>
        <strain evidence="8">SST4</strain>
    </source>
</reference>
<evidence type="ECO:0000313" key="7">
    <source>
        <dbReference type="EMBL" id="RBI65280.1"/>
    </source>
</evidence>
<dbReference type="EMBL" id="QNTU01000020">
    <property type="protein sequence ID" value="RBI65280.1"/>
    <property type="molecule type" value="Genomic_DNA"/>
</dbReference>
<keyword evidence="8" id="KW-1185">Reference proteome</keyword>
<keyword evidence="4 5" id="KW-0472">Membrane</keyword>
<name>A0A365TIA0_9GAMM</name>
<evidence type="ECO:0000256" key="4">
    <source>
        <dbReference type="ARBA" id="ARBA00023136"/>
    </source>
</evidence>
<protein>
    <recommendedName>
        <fullName evidence="6">ABC-2 type transporter transmembrane domain-containing protein</fullName>
    </recommendedName>
</protein>
<dbReference type="GO" id="GO:0140359">
    <property type="term" value="F:ABC-type transporter activity"/>
    <property type="evidence" value="ECO:0007669"/>
    <property type="project" value="InterPro"/>
</dbReference>
<dbReference type="AlphaFoldDB" id="A0A365TIA0"/>
<evidence type="ECO:0000256" key="2">
    <source>
        <dbReference type="ARBA" id="ARBA00022692"/>
    </source>
</evidence>
<dbReference type="Pfam" id="PF12698">
    <property type="entry name" value="ABC2_membrane_3"/>
    <property type="match status" value="1"/>
</dbReference>
<organism evidence="7 8">
    <name type="scientific">Vreelandella sulfidaeris</name>
    <dbReference type="NCBI Taxonomy" id="115553"/>
    <lineage>
        <taxon>Bacteria</taxon>
        <taxon>Pseudomonadati</taxon>
        <taxon>Pseudomonadota</taxon>
        <taxon>Gammaproteobacteria</taxon>
        <taxon>Oceanospirillales</taxon>
        <taxon>Halomonadaceae</taxon>
        <taxon>Vreelandella</taxon>
    </lineage>
</organism>
<comment type="caution">
    <text evidence="7">The sequence shown here is derived from an EMBL/GenBank/DDBJ whole genome shotgun (WGS) entry which is preliminary data.</text>
</comment>